<dbReference type="Gene3D" id="3.40.50.620">
    <property type="entry name" value="HUPs"/>
    <property type="match status" value="2"/>
</dbReference>
<dbReference type="PANTHER" id="PTHR46268">
    <property type="entry name" value="STRESS RESPONSE PROTEIN NHAX"/>
    <property type="match status" value="1"/>
</dbReference>
<dbReference type="OrthoDB" id="3174546at2"/>
<evidence type="ECO:0000259" key="2">
    <source>
        <dbReference type="Pfam" id="PF00582"/>
    </source>
</evidence>
<comment type="similarity">
    <text evidence="1">Belongs to the universal stress protein A family.</text>
</comment>
<dbReference type="Pfam" id="PF00582">
    <property type="entry name" value="Usp"/>
    <property type="match status" value="2"/>
</dbReference>
<dbReference type="RefSeq" id="WP_062829044.1">
    <property type="nucleotide sequence ID" value="NZ_BCSX01000023.1"/>
</dbReference>
<dbReference type="InterPro" id="IPR006015">
    <property type="entry name" value="Universal_stress_UspA"/>
</dbReference>
<feature type="domain" description="UspA" evidence="2">
    <location>
        <begin position="6"/>
        <end position="148"/>
    </location>
</feature>
<dbReference type="PRINTS" id="PR01438">
    <property type="entry name" value="UNVRSLSTRESS"/>
</dbReference>
<keyword evidence="4" id="KW-1185">Reference proteome</keyword>
<name>A0A117I5H9_9MYCO</name>
<dbReference type="AlphaFoldDB" id="A0A117I5H9"/>
<protein>
    <recommendedName>
        <fullName evidence="2">UspA domain-containing protein</fullName>
    </recommendedName>
</protein>
<evidence type="ECO:0000256" key="1">
    <source>
        <dbReference type="ARBA" id="ARBA00008791"/>
    </source>
</evidence>
<dbReference type="CDD" id="cd23944">
    <property type="entry name" value="USP_Rv2623_repeat1"/>
    <property type="match status" value="1"/>
</dbReference>
<dbReference type="InterPro" id="IPR014729">
    <property type="entry name" value="Rossmann-like_a/b/a_fold"/>
</dbReference>
<dbReference type="InterPro" id="IPR006016">
    <property type="entry name" value="UspA"/>
</dbReference>
<proteinExistence type="inferred from homology"/>
<organism evidence="3 4">
    <name type="scientific">Mycolicibacterium brisbanense</name>
    <dbReference type="NCBI Taxonomy" id="146020"/>
    <lineage>
        <taxon>Bacteria</taxon>
        <taxon>Bacillati</taxon>
        <taxon>Actinomycetota</taxon>
        <taxon>Actinomycetes</taxon>
        <taxon>Mycobacteriales</taxon>
        <taxon>Mycobacteriaceae</taxon>
        <taxon>Mycolicibacterium</taxon>
    </lineage>
</organism>
<dbReference type="STRING" id="146020.RMCB_2506"/>
<dbReference type="EMBL" id="BCSX01000023">
    <property type="protein sequence ID" value="GAS88410.1"/>
    <property type="molecule type" value="Genomic_DNA"/>
</dbReference>
<reference evidence="4" key="1">
    <citation type="journal article" date="2016" name="Genome Announc.">
        <title>Draft Genome Sequences of Five Rapidly Growing Mycobacterium Species, M. thermoresistibile, M. fortuitum subsp. acetamidolyticum, M. canariasense, M. brisbanense, and M. novocastrense.</title>
        <authorList>
            <person name="Katahira K."/>
            <person name="Ogura Y."/>
            <person name="Gotoh Y."/>
            <person name="Hayashi T."/>
        </authorList>
    </citation>
    <scope>NUCLEOTIDE SEQUENCE [LARGE SCALE GENOMIC DNA]</scope>
    <source>
        <strain evidence="4">JCM15654</strain>
    </source>
</reference>
<gene>
    <name evidence="3" type="ORF">RMCB_2506</name>
</gene>
<comment type="caution">
    <text evidence="3">The sequence shown here is derived from an EMBL/GenBank/DDBJ whole genome shotgun (WGS) entry which is preliminary data.</text>
</comment>
<evidence type="ECO:0000313" key="4">
    <source>
        <dbReference type="Proteomes" id="UP000069620"/>
    </source>
</evidence>
<reference evidence="4" key="2">
    <citation type="submission" date="2016-02" db="EMBL/GenBank/DDBJ databases">
        <title>Draft genome sequence of five rapidly growing Mycobacterium species.</title>
        <authorList>
            <person name="Katahira K."/>
            <person name="Gotou Y."/>
            <person name="Iida K."/>
            <person name="Ogura Y."/>
            <person name="Hayashi T."/>
        </authorList>
    </citation>
    <scope>NUCLEOTIDE SEQUENCE [LARGE SCALE GENOMIC DNA]</scope>
    <source>
        <strain evidence="4">JCM15654</strain>
    </source>
</reference>
<dbReference type="PANTHER" id="PTHR46268:SF6">
    <property type="entry name" value="UNIVERSAL STRESS PROTEIN UP12"/>
    <property type="match status" value="1"/>
</dbReference>
<feature type="domain" description="UspA" evidence="2">
    <location>
        <begin position="159"/>
        <end position="291"/>
    </location>
</feature>
<sequence length="293" mass="31362">MSHEGILVAVDGSSQSDVAVRWAAREAVMRDAQLTIVHVISPLTADWSPVGMIGSPLPEDFGEWQEEEARRMIQDAIRVARETPAGDSLRIQTETPCGPVVPVLRDLTKQFAIIVVGSHGRRALARGMLGSVSTALVHHAHCPVAVVRDQLPPERRHAPVVVGIDGSPASEAATALAFDEASWRNVELVAVHAWIDAEWPGELPLPWANVCASADETLAQRLAGWQERYPDVVVRRMVVRDDSIAALLAQAETAQLIVVGSHGRGGFAGMLLGSVGSAVVHGARVPVIVARQD</sequence>
<dbReference type="SUPFAM" id="SSF52402">
    <property type="entry name" value="Adenine nucleotide alpha hydrolases-like"/>
    <property type="match status" value="2"/>
</dbReference>
<evidence type="ECO:0000313" key="3">
    <source>
        <dbReference type="EMBL" id="GAS88410.1"/>
    </source>
</evidence>
<accession>A0A117I5H9</accession>
<dbReference type="Proteomes" id="UP000069620">
    <property type="component" value="Unassembled WGS sequence"/>
</dbReference>